<dbReference type="InterPro" id="IPR002881">
    <property type="entry name" value="DUF58"/>
</dbReference>
<evidence type="ECO:0000256" key="1">
    <source>
        <dbReference type="SAM" id="Phobius"/>
    </source>
</evidence>
<reference evidence="3 4" key="1">
    <citation type="submission" date="2016-10" db="EMBL/GenBank/DDBJ databases">
        <authorList>
            <person name="de Groot N.N."/>
        </authorList>
    </citation>
    <scope>NUCLEOTIDE SEQUENCE [LARGE SCALE GENOMIC DNA]</scope>
    <source>
        <strain evidence="3 4">DSM 16981</strain>
    </source>
</reference>
<dbReference type="RefSeq" id="WP_091651614.1">
    <property type="nucleotide sequence ID" value="NZ_FNHQ01000024.1"/>
</dbReference>
<feature type="transmembrane region" description="Helical" evidence="1">
    <location>
        <begin position="27"/>
        <end position="45"/>
    </location>
</feature>
<dbReference type="PROSITE" id="PS51257">
    <property type="entry name" value="PROKAR_LIPOPROTEIN"/>
    <property type="match status" value="1"/>
</dbReference>
<dbReference type="AlphaFoldDB" id="A0A1G9YN28"/>
<keyword evidence="1" id="KW-0812">Transmembrane</keyword>
<proteinExistence type="predicted"/>
<accession>A0A1G9YN28</accession>
<dbReference type="OrthoDB" id="1634632at2"/>
<dbReference type="EMBL" id="FNHQ01000024">
    <property type="protein sequence ID" value="SDN10452.1"/>
    <property type="molecule type" value="Genomic_DNA"/>
</dbReference>
<evidence type="ECO:0000259" key="2">
    <source>
        <dbReference type="Pfam" id="PF01882"/>
    </source>
</evidence>
<gene>
    <name evidence="3" type="ORF">SAMN05660299_02115</name>
</gene>
<organism evidence="3 4">
    <name type="scientific">Megasphaera paucivorans</name>
    <dbReference type="NCBI Taxonomy" id="349095"/>
    <lineage>
        <taxon>Bacteria</taxon>
        <taxon>Bacillati</taxon>
        <taxon>Bacillota</taxon>
        <taxon>Negativicutes</taxon>
        <taxon>Veillonellales</taxon>
        <taxon>Veillonellaceae</taxon>
        <taxon>Megasphaera</taxon>
    </lineage>
</organism>
<feature type="transmembrane region" description="Helical" evidence="1">
    <location>
        <begin position="6"/>
        <end position="22"/>
    </location>
</feature>
<protein>
    <recommendedName>
        <fullName evidence="2">DUF58 domain-containing protein</fullName>
    </recommendedName>
</protein>
<evidence type="ECO:0000313" key="3">
    <source>
        <dbReference type="EMBL" id="SDN10452.1"/>
    </source>
</evidence>
<keyword evidence="1" id="KW-1133">Transmembrane helix</keyword>
<dbReference type="STRING" id="349095.SAMN05660299_02115"/>
<feature type="domain" description="DUF58" evidence="2">
    <location>
        <begin position="191"/>
        <end position="231"/>
    </location>
</feature>
<dbReference type="Pfam" id="PF01882">
    <property type="entry name" value="DUF58"/>
    <property type="match status" value="1"/>
</dbReference>
<name>A0A1G9YN28_9FIRM</name>
<dbReference type="Proteomes" id="UP000199309">
    <property type="component" value="Unassembled WGS sequence"/>
</dbReference>
<keyword evidence="4" id="KW-1185">Reference proteome</keyword>
<sequence>MTWPRLIYILTFFFTACLYFLYDQYEAFLLFALTCSIPVLSWVLLCMEKKFITIDFDNELATVVCGEDIHVPIKIKNRFYVSAADISIRILEKEKSGKILEDTLFFINSFIYSTNTMVYTYHMTCCGRMEIYIDSVIFQDLLHLFSYKRKVPGSYVVLVMPQLWQGTDDINVCGTVLAATGTAGELAGIKLYRPGDNSRYIHWKASAAHDDVYMREFYAQQEADIVLLFDIPFQADEKVCNAVYEVFYAVGVRLISLYGGFVFSYRQENDVLYTKHIHYRADLDQQLTAYMCADRMEGTLSNLHRFVESGRKNYRCIFYISAASENEIMDISGDLYSLMTFFIVGNRESNVYGDKVIYIDPANVAGSLAEVWHI</sequence>
<evidence type="ECO:0000313" key="4">
    <source>
        <dbReference type="Proteomes" id="UP000199309"/>
    </source>
</evidence>
<dbReference type="PANTHER" id="PTHR34351">
    <property type="entry name" value="SLR1927 PROTEIN-RELATED"/>
    <property type="match status" value="1"/>
</dbReference>
<keyword evidence="1" id="KW-0472">Membrane</keyword>